<evidence type="ECO:0000256" key="2">
    <source>
        <dbReference type="ARBA" id="ARBA00007639"/>
    </source>
</evidence>
<evidence type="ECO:0000256" key="1">
    <source>
        <dbReference type="ARBA" id="ARBA00004418"/>
    </source>
</evidence>
<dbReference type="Gene3D" id="3.40.50.2300">
    <property type="match status" value="2"/>
</dbReference>
<gene>
    <name evidence="5" type="ORF">ABCS64_03185</name>
</gene>
<proteinExistence type="inferred from homology"/>
<comment type="caution">
    <text evidence="5">The sequence shown here is derived from an EMBL/GenBank/DDBJ whole genome shotgun (WGS) entry which is preliminary data.</text>
</comment>
<comment type="similarity">
    <text evidence="2">Belongs to the bacterial solute-binding protein 2 family.</text>
</comment>
<evidence type="ECO:0000256" key="3">
    <source>
        <dbReference type="SAM" id="SignalP"/>
    </source>
</evidence>
<dbReference type="Proteomes" id="UP001574673">
    <property type="component" value="Unassembled WGS sequence"/>
</dbReference>
<keyword evidence="3" id="KW-0732">Signal</keyword>
<dbReference type="EMBL" id="JBEUWX010000002">
    <property type="protein sequence ID" value="MFA9949339.1"/>
    <property type="molecule type" value="Genomic_DNA"/>
</dbReference>
<evidence type="ECO:0000259" key="4">
    <source>
        <dbReference type="Pfam" id="PF13407"/>
    </source>
</evidence>
<accession>A0ABV4UCE9</accession>
<dbReference type="InterPro" id="IPR025997">
    <property type="entry name" value="SBP_2_dom"/>
</dbReference>
<dbReference type="Pfam" id="PF13407">
    <property type="entry name" value="Peripla_BP_4"/>
    <property type="match status" value="1"/>
</dbReference>
<feature type="chain" id="PRO_5046319038" evidence="3">
    <location>
        <begin position="22"/>
        <end position="311"/>
    </location>
</feature>
<evidence type="ECO:0000313" key="5">
    <source>
        <dbReference type="EMBL" id="MFA9949339.1"/>
    </source>
</evidence>
<evidence type="ECO:0000313" key="6">
    <source>
        <dbReference type="Proteomes" id="UP001574673"/>
    </source>
</evidence>
<feature type="domain" description="Periplasmic binding protein" evidence="4">
    <location>
        <begin position="31"/>
        <end position="284"/>
    </location>
</feature>
<sequence length="311" mass="33205">MKKLLLPLLLSAALLPAVAQAQQKKDSYRFVVVPKVVHPWFDAVNEGAKKAAQMIQAQTGAKVVIDYQAPQKADVVEQNQILERAIATKPDGIIVDLLDGKGNRAVLQEALKRKIPVGVFDSVPPEGMNLTSIGADFCEQANIAAERLAKLLGGKGEVAIMKGVPTAPNHAIRAECHEKTFAKYPGIKVVAHGIDNDDIETAQKQAAAIMQANPNLKGWVACDAAGPIGVGQAIKEAGKAGKVILVGLDDLPEMVQLVKDGVADSSSASRPDMQGYWSVIALWQNTLGMKTPKYIDTGTVVITKNNLTTYK</sequence>
<dbReference type="RefSeq" id="WP_418890477.1">
    <property type="nucleotide sequence ID" value="NZ_JBEUWX010000002.1"/>
</dbReference>
<comment type="subcellular location">
    <subcellularLocation>
        <location evidence="1">Periplasm</location>
    </subcellularLocation>
</comment>
<organism evidence="5 6">
    <name type="scientific">Dentiradicibacter hellwigii</name>
    <dbReference type="NCBI Taxonomy" id="3149053"/>
    <lineage>
        <taxon>Bacteria</taxon>
        <taxon>Pseudomonadati</taxon>
        <taxon>Pseudomonadota</taxon>
        <taxon>Betaproteobacteria</taxon>
        <taxon>Rhodocyclales</taxon>
        <taxon>Rhodocyclaceae</taxon>
        <taxon>Dentiradicibacter</taxon>
    </lineage>
</organism>
<keyword evidence="6" id="KW-1185">Reference proteome</keyword>
<dbReference type="PANTHER" id="PTHR30036:SF7">
    <property type="entry name" value="ABC TRANSPORTER PERIPLASMIC-BINDING PROTEIN YPHF"/>
    <property type="match status" value="1"/>
</dbReference>
<dbReference type="InterPro" id="IPR028082">
    <property type="entry name" value="Peripla_BP_I"/>
</dbReference>
<reference evidence="6" key="1">
    <citation type="submission" date="2024-06" db="EMBL/GenBank/DDBJ databases">
        <title>Radixoralia hellwigii gen. nov., sp nov., isolated from a root canal in the human oral cavity.</title>
        <authorList>
            <person name="Bartsch S."/>
            <person name="Wittmer A."/>
            <person name="Schulz A.-K."/>
            <person name="Neumann-Schaal M."/>
            <person name="Wolf J."/>
            <person name="Gronow S."/>
            <person name="Tennert C."/>
            <person name="Haecker G."/>
            <person name="Cieplik F."/>
            <person name="Al-Ahmad A."/>
        </authorList>
    </citation>
    <scope>NUCLEOTIDE SEQUENCE [LARGE SCALE GENOMIC DNA]</scope>
    <source>
        <strain evidence="6">Wk13</strain>
    </source>
</reference>
<dbReference type="SUPFAM" id="SSF53822">
    <property type="entry name" value="Periplasmic binding protein-like I"/>
    <property type="match status" value="1"/>
</dbReference>
<protein>
    <submittedName>
        <fullName evidence="5">Substrate-binding domain-containing protein</fullName>
    </submittedName>
</protein>
<dbReference type="InterPro" id="IPR050555">
    <property type="entry name" value="Bact_Solute-Bind_Prot2"/>
</dbReference>
<dbReference type="PANTHER" id="PTHR30036">
    <property type="entry name" value="D-XYLOSE-BINDING PERIPLASMIC PROTEIN"/>
    <property type="match status" value="1"/>
</dbReference>
<name>A0ABV4UCE9_9RHOO</name>
<feature type="signal peptide" evidence="3">
    <location>
        <begin position="1"/>
        <end position="21"/>
    </location>
</feature>